<reference evidence="2" key="1">
    <citation type="journal article" date="2011" name="Genome Biol.">
        <title>The draft genome of the carcinogenic human liver fluke Clonorchis sinensis.</title>
        <authorList>
            <person name="Wang X."/>
            <person name="Chen W."/>
            <person name="Huang Y."/>
            <person name="Sun J."/>
            <person name="Men J."/>
            <person name="Liu H."/>
            <person name="Luo F."/>
            <person name="Guo L."/>
            <person name="Lv X."/>
            <person name="Deng C."/>
            <person name="Zhou C."/>
            <person name="Fan Y."/>
            <person name="Li X."/>
            <person name="Huang L."/>
            <person name="Hu Y."/>
            <person name="Liang C."/>
            <person name="Hu X."/>
            <person name="Xu J."/>
            <person name="Yu X."/>
        </authorList>
    </citation>
    <scope>NUCLEOTIDE SEQUENCE [LARGE SCALE GENOMIC DNA]</scope>
    <source>
        <strain evidence="2">Henan</strain>
    </source>
</reference>
<dbReference type="Proteomes" id="UP000008909">
    <property type="component" value="Unassembled WGS sequence"/>
</dbReference>
<feature type="compositionally biased region" description="Polar residues" evidence="1">
    <location>
        <begin position="24"/>
        <end position="35"/>
    </location>
</feature>
<accession>G7YAW0</accession>
<evidence type="ECO:0000256" key="1">
    <source>
        <dbReference type="SAM" id="MobiDB-lite"/>
    </source>
</evidence>
<proteinExistence type="predicted"/>
<protein>
    <submittedName>
        <fullName evidence="2">Uncharacterized protein</fullName>
    </submittedName>
</protein>
<keyword evidence="3" id="KW-1185">Reference proteome</keyword>
<evidence type="ECO:0000313" key="2">
    <source>
        <dbReference type="EMBL" id="GAA50102.1"/>
    </source>
</evidence>
<feature type="region of interest" description="Disordered" evidence="1">
    <location>
        <begin position="24"/>
        <end position="54"/>
    </location>
</feature>
<organism evidence="2 3">
    <name type="scientific">Clonorchis sinensis</name>
    <name type="common">Chinese liver fluke</name>
    <dbReference type="NCBI Taxonomy" id="79923"/>
    <lineage>
        <taxon>Eukaryota</taxon>
        <taxon>Metazoa</taxon>
        <taxon>Spiralia</taxon>
        <taxon>Lophotrochozoa</taxon>
        <taxon>Platyhelminthes</taxon>
        <taxon>Trematoda</taxon>
        <taxon>Digenea</taxon>
        <taxon>Opisthorchiida</taxon>
        <taxon>Opisthorchiata</taxon>
        <taxon>Opisthorchiidae</taxon>
        <taxon>Clonorchis</taxon>
    </lineage>
</organism>
<dbReference type="AlphaFoldDB" id="G7YAW0"/>
<sequence length="135" mass="15071">MENPGTGKVRGIFFEVVPVANSPNGSVRNNSLNEQNSERGNAEEPVQDDGDRMPAGYLLDSGLGQCNLNVVHEKYDCVRNTKAGDGKLLKVRNVAMRINQVYEYMSAFYTQHNTHRVPETIDGPRPTSPFSRFIK</sequence>
<name>G7YAW0_CLOSI</name>
<dbReference type="EMBL" id="DF143013">
    <property type="protein sequence ID" value="GAA50102.1"/>
    <property type="molecule type" value="Genomic_DNA"/>
</dbReference>
<evidence type="ECO:0000313" key="3">
    <source>
        <dbReference type="Proteomes" id="UP000008909"/>
    </source>
</evidence>
<gene>
    <name evidence="2" type="ORF">CLF_104074</name>
</gene>
<feature type="region of interest" description="Disordered" evidence="1">
    <location>
        <begin position="116"/>
        <end position="135"/>
    </location>
</feature>
<reference key="2">
    <citation type="submission" date="2011-10" db="EMBL/GenBank/DDBJ databases">
        <title>The genome and transcriptome sequence of Clonorchis sinensis provide insights into the carcinogenic liver fluke.</title>
        <authorList>
            <person name="Wang X."/>
            <person name="Huang Y."/>
            <person name="Chen W."/>
            <person name="Liu H."/>
            <person name="Guo L."/>
            <person name="Chen Y."/>
            <person name="Luo F."/>
            <person name="Zhou W."/>
            <person name="Sun J."/>
            <person name="Mao Q."/>
            <person name="Liang P."/>
            <person name="Zhou C."/>
            <person name="Tian Y."/>
            <person name="Men J."/>
            <person name="Lv X."/>
            <person name="Huang L."/>
            <person name="Zhou J."/>
            <person name="Hu Y."/>
            <person name="Li R."/>
            <person name="Zhang F."/>
            <person name="Lei H."/>
            <person name="Li X."/>
            <person name="Hu X."/>
            <person name="Liang C."/>
            <person name="Xu J."/>
            <person name="Wu Z."/>
            <person name="Yu X."/>
        </authorList>
    </citation>
    <scope>NUCLEOTIDE SEQUENCE</scope>
    <source>
        <strain>Henan</strain>
    </source>
</reference>